<dbReference type="Pfam" id="PF08316">
    <property type="entry name" value="Pal1"/>
    <property type="match status" value="1"/>
</dbReference>
<feature type="compositionally biased region" description="Polar residues" evidence="1">
    <location>
        <begin position="290"/>
        <end position="311"/>
    </location>
</feature>
<accession>R4XE69</accession>
<feature type="region of interest" description="Disordered" evidence="1">
    <location>
        <begin position="282"/>
        <end position="391"/>
    </location>
</feature>
<comment type="caution">
    <text evidence="2">The sequence shown here is derived from an EMBL/GenBank/DDBJ whole genome shotgun (WGS) entry which is preliminary data.</text>
</comment>
<sequence length="391" mass="41740">MPETTSSTSGSKLPPSGTGRSDRPSSSRRAGDNGDRSRDVAPALRSSQKVTKREKLPETESRATRSHRPRSNSDTSIASLKKERTNRERKRQPTTISATSKDKSESSTKSRKNLDKIDRLDVTGFMTTGGFHHDGPFDACNPSRNKNSKRAPVLAFAKDSTAMTLSAGPPTQPVYFGDHLNNAESFADYGSASRAARPGVGIRAASFDPASTIDPIHGHESVGLGTTTFLEGAPASRSAMLARTVSDNGGKDEFRPRATSDYASGSSLGRKKSVLQKIRGAYKDRATESRALSASPPQSPHRSQIGTQSTEESSRMLQEVHGSKPISSIAIQLTDEEPSTSENTTSSYNSSKLSPLYRPASNGGTTGNGSGANGLIKRVRSLRVGGKKRSE</sequence>
<name>R4XE69_TAPDE</name>
<proteinExistence type="predicted"/>
<keyword evidence="3" id="KW-1185">Reference proteome</keyword>
<organism evidence="2 3">
    <name type="scientific">Taphrina deformans (strain PYCC 5710 / ATCC 11124 / CBS 356.35 / IMI 108563 / JCM 9778 / NBRC 8474)</name>
    <name type="common">Peach leaf curl fungus</name>
    <name type="synonym">Lalaria deformans</name>
    <dbReference type="NCBI Taxonomy" id="1097556"/>
    <lineage>
        <taxon>Eukaryota</taxon>
        <taxon>Fungi</taxon>
        <taxon>Dikarya</taxon>
        <taxon>Ascomycota</taxon>
        <taxon>Taphrinomycotina</taxon>
        <taxon>Taphrinomycetes</taxon>
        <taxon>Taphrinales</taxon>
        <taxon>Taphrinaceae</taxon>
        <taxon>Taphrina</taxon>
    </lineage>
</organism>
<dbReference type="eggNOG" id="ENOG502QPHY">
    <property type="taxonomic scope" value="Eukaryota"/>
</dbReference>
<dbReference type="PANTHER" id="PTHR28307">
    <property type="entry name" value="PROTEIN PAL1"/>
    <property type="match status" value="1"/>
</dbReference>
<dbReference type="AlphaFoldDB" id="R4XE69"/>
<dbReference type="STRING" id="1097556.R4XE69"/>
<feature type="compositionally biased region" description="Basic and acidic residues" evidence="1">
    <location>
        <begin position="249"/>
        <end position="258"/>
    </location>
</feature>
<dbReference type="EMBL" id="CAHR02000202">
    <property type="protein sequence ID" value="CCG84100.1"/>
    <property type="molecule type" value="Genomic_DNA"/>
</dbReference>
<feature type="compositionally biased region" description="Basic and acidic residues" evidence="1">
    <location>
        <begin position="20"/>
        <end position="39"/>
    </location>
</feature>
<feature type="compositionally biased region" description="Basic and acidic residues" evidence="1">
    <location>
        <begin position="51"/>
        <end position="63"/>
    </location>
</feature>
<gene>
    <name evidence="2" type="ORF">TAPDE_004499</name>
</gene>
<evidence type="ECO:0000313" key="2">
    <source>
        <dbReference type="EMBL" id="CCG84100.1"/>
    </source>
</evidence>
<evidence type="ECO:0008006" key="4">
    <source>
        <dbReference type="Google" id="ProtNLM"/>
    </source>
</evidence>
<feature type="compositionally biased region" description="Basic residues" evidence="1">
    <location>
        <begin position="377"/>
        <end position="391"/>
    </location>
</feature>
<feature type="compositionally biased region" description="Low complexity" evidence="1">
    <location>
        <begin position="340"/>
        <end position="351"/>
    </location>
</feature>
<dbReference type="GO" id="GO:0005737">
    <property type="term" value="C:cytoplasm"/>
    <property type="evidence" value="ECO:0007669"/>
    <property type="project" value="TreeGrafter"/>
</dbReference>
<evidence type="ECO:0000256" key="1">
    <source>
        <dbReference type="SAM" id="MobiDB-lite"/>
    </source>
</evidence>
<feature type="compositionally biased region" description="Polar residues" evidence="1">
    <location>
        <begin position="1"/>
        <end position="11"/>
    </location>
</feature>
<dbReference type="PANTHER" id="PTHR28307:SF2">
    <property type="entry name" value="PROTEIN PAL1"/>
    <property type="match status" value="1"/>
</dbReference>
<dbReference type="InterPro" id="IPR013226">
    <property type="entry name" value="Pal1"/>
</dbReference>
<protein>
    <recommendedName>
        <fullName evidence="4">Pal1 cell morphology protein</fullName>
    </recommendedName>
</protein>
<reference evidence="2 3" key="1">
    <citation type="journal article" date="2013" name="MBio">
        <title>Genome sequencing of the plant pathogen Taphrina deformans, the causal agent of peach leaf curl.</title>
        <authorList>
            <person name="Cisse O.H."/>
            <person name="Almeida J.M.G.C.F."/>
            <person name="Fonseca A."/>
            <person name="Kumar A.A."/>
            <person name="Salojaervi J."/>
            <person name="Overmyer K."/>
            <person name="Hauser P.M."/>
            <person name="Pagni M."/>
        </authorList>
    </citation>
    <scope>NUCLEOTIDE SEQUENCE [LARGE SCALE GENOMIC DNA]</scope>
    <source>
        <strain evidence="3">PYCC 5710 / ATCC 11124 / CBS 356.35 / IMI 108563 / JCM 9778 / NBRC 8474</strain>
    </source>
</reference>
<evidence type="ECO:0000313" key="3">
    <source>
        <dbReference type="Proteomes" id="UP000013776"/>
    </source>
</evidence>
<feature type="region of interest" description="Disordered" evidence="1">
    <location>
        <begin position="1"/>
        <end position="120"/>
    </location>
</feature>
<dbReference type="OrthoDB" id="5352132at2759"/>
<feature type="compositionally biased region" description="Basic and acidic residues" evidence="1">
    <location>
        <begin position="100"/>
        <end position="120"/>
    </location>
</feature>
<feature type="region of interest" description="Disordered" evidence="1">
    <location>
        <begin position="246"/>
        <end position="269"/>
    </location>
</feature>
<dbReference type="Proteomes" id="UP000013776">
    <property type="component" value="Unassembled WGS sequence"/>
</dbReference>